<keyword evidence="1" id="KW-1133">Transmembrane helix</keyword>
<proteinExistence type="predicted"/>
<accession>A0ABZ2YF17</accession>
<gene>
    <name evidence="2" type="ORF">QBE54_04175</name>
</gene>
<dbReference type="Proteomes" id="UP001461341">
    <property type="component" value="Chromosome"/>
</dbReference>
<dbReference type="PANTHER" id="PTHR41324:SF1">
    <property type="entry name" value="DUF2232 DOMAIN-CONTAINING PROTEIN"/>
    <property type="match status" value="1"/>
</dbReference>
<feature type="transmembrane region" description="Helical" evidence="1">
    <location>
        <begin position="243"/>
        <end position="261"/>
    </location>
</feature>
<reference evidence="2 3" key="1">
    <citation type="submission" date="2023-03" db="EMBL/GenBank/DDBJ databases">
        <title>Novel Species.</title>
        <authorList>
            <person name="Ma S."/>
        </authorList>
    </citation>
    <scope>NUCLEOTIDE SEQUENCE [LARGE SCALE GENOMIC DNA]</scope>
    <source>
        <strain evidence="2 3">B11</strain>
    </source>
</reference>
<feature type="transmembrane region" description="Helical" evidence="1">
    <location>
        <begin position="170"/>
        <end position="193"/>
    </location>
</feature>
<feature type="transmembrane region" description="Helical" evidence="1">
    <location>
        <begin position="214"/>
        <end position="237"/>
    </location>
</feature>
<feature type="transmembrane region" description="Helical" evidence="1">
    <location>
        <begin position="49"/>
        <end position="66"/>
    </location>
</feature>
<dbReference type="RefSeq" id="WP_369019098.1">
    <property type="nucleotide sequence ID" value="NZ_CP121689.1"/>
</dbReference>
<keyword evidence="1" id="KW-0812">Transmembrane</keyword>
<evidence type="ECO:0000256" key="1">
    <source>
        <dbReference type="SAM" id="Phobius"/>
    </source>
</evidence>
<protein>
    <submittedName>
        <fullName evidence="2">YybS family protein</fullName>
    </submittedName>
</protein>
<dbReference type="Pfam" id="PF09991">
    <property type="entry name" value="DUF2232"/>
    <property type="match status" value="1"/>
</dbReference>
<keyword evidence="1" id="KW-0472">Membrane</keyword>
<feature type="transmembrane region" description="Helical" evidence="1">
    <location>
        <begin position="72"/>
        <end position="92"/>
    </location>
</feature>
<name>A0ABZ2YF17_9BACT</name>
<sequence length="307" mass="34275">MRRTISTVEGAFFAALTVILYLGSIYIPVFGLILSFLCPLPVMFLVIRWNLKVGFLAAVVATLIILAFAGLYQAIICFVGFSFLGIFMGVLVKRGYGWVEIIGLGALVSLLSKLALVGLTLLLMGKNPILESLNIMEQAFGQAYSMLGNLGEGLGENSVETLMQIVKMTIPAILILAALFDTFLNFILGSWVGKRIGVRFPPFPAFSEWRLPPSMVWMYFLSWLLLFLGGSSFVYQIGLNLQLVTQILFMVQGVAVLNFFLRKIIAQRVVRAIIIIFVVMQPVFSTVLTWLGVFDTWFDFRKLLKKK</sequence>
<organism evidence="2 3">
    <name type="scientific">Thermatribacter velox</name>
    <dbReference type="NCBI Taxonomy" id="3039681"/>
    <lineage>
        <taxon>Bacteria</taxon>
        <taxon>Pseudomonadati</taxon>
        <taxon>Atribacterota</taxon>
        <taxon>Atribacteria</taxon>
        <taxon>Atribacterales</taxon>
        <taxon>Thermatribacteraceae</taxon>
        <taxon>Thermatribacter</taxon>
    </lineage>
</organism>
<dbReference type="EMBL" id="CP121689">
    <property type="protein sequence ID" value="WZL76933.1"/>
    <property type="molecule type" value="Genomic_DNA"/>
</dbReference>
<dbReference type="PANTHER" id="PTHR41324">
    <property type="entry name" value="MEMBRANE PROTEIN-RELATED"/>
    <property type="match status" value="1"/>
</dbReference>
<evidence type="ECO:0000313" key="3">
    <source>
        <dbReference type="Proteomes" id="UP001461341"/>
    </source>
</evidence>
<feature type="transmembrane region" description="Helical" evidence="1">
    <location>
        <begin position="104"/>
        <end position="124"/>
    </location>
</feature>
<feature type="transmembrane region" description="Helical" evidence="1">
    <location>
        <begin position="273"/>
        <end position="293"/>
    </location>
</feature>
<evidence type="ECO:0000313" key="2">
    <source>
        <dbReference type="EMBL" id="WZL76933.1"/>
    </source>
</evidence>
<keyword evidence="3" id="KW-1185">Reference proteome</keyword>
<feature type="transmembrane region" description="Helical" evidence="1">
    <location>
        <begin position="12"/>
        <end position="37"/>
    </location>
</feature>
<dbReference type="InterPro" id="IPR018710">
    <property type="entry name" value="DUF2232"/>
</dbReference>